<dbReference type="Proteomes" id="UP000020467">
    <property type="component" value="Unassembled WGS sequence"/>
</dbReference>
<proteinExistence type="predicted"/>
<evidence type="ECO:0000313" key="2">
    <source>
        <dbReference type="EMBL" id="EXF81955.1"/>
    </source>
</evidence>
<protein>
    <submittedName>
        <fullName evidence="2">Uncharacterized protein</fullName>
    </submittedName>
</protein>
<evidence type="ECO:0000313" key="3">
    <source>
        <dbReference type="Proteomes" id="UP000020467"/>
    </source>
</evidence>
<organism evidence="2 3">
    <name type="scientific">Colletotrichum fioriniae PJ7</name>
    <dbReference type="NCBI Taxonomy" id="1445577"/>
    <lineage>
        <taxon>Eukaryota</taxon>
        <taxon>Fungi</taxon>
        <taxon>Dikarya</taxon>
        <taxon>Ascomycota</taxon>
        <taxon>Pezizomycotina</taxon>
        <taxon>Sordariomycetes</taxon>
        <taxon>Hypocreomycetidae</taxon>
        <taxon>Glomerellales</taxon>
        <taxon>Glomerellaceae</taxon>
        <taxon>Colletotrichum</taxon>
        <taxon>Colletotrichum acutatum species complex</taxon>
    </lineage>
</organism>
<gene>
    <name evidence="2" type="ORF">CFIO01_02663</name>
</gene>
<dbReference type="PROSITE" id="PS51257">
    <property type="entry name" value="PROKAR_LIPOPROTEIN"/>
    <property type="match status" value="1"/>
</dbReference>
<dbReference type="KEGG" id="cfj:CFIO01_02663"/>
<reference evidence="2 3" key="1">
    <citation type="submission" date="2014-02" db="EMBL/GenBank/DDBJ databases">
        <title>The genome sequence of Colletotrichum fioriniae PJ7.</title>
        <authorList>
            <person name="Baroncelli R."/>
            <person name="Thon M.R."/>
        </authorList>
    </citation>
    <scope>NUCLEOTIDE SEQUENCE [LARGE SCALE GENOMIC DNA]</scope>
    <source>
        <strain evidence="2 3">PJ7</strain>
    </source>
</reference>
<keyword evidence="1" id="KW-0732">Signal</keyword>
<comment type="caution">
    <text evidence="2">The sequence shown here is derived from an EMBL/GenBank/DDBJ whole genome shotgun (WGS) entry which is preliminary data.</text>
</comment>
<dbReference type="EMBL" id="JARH01000344">
    <property type="protein sequence ID" value="EXF81955.1"/>
    <property type="molecule type" value="Genomic_DNA"/>
</dbReference>
<evidence type="ECO:0000256" key="1">
    <source>
        <dbReference type="SAM" id="SignalP"/>
    </source>
</evidence>
<accession>A0A010QZL0</accession>
<sequence length="68" mass="7287">MLFTKSLLFVTAMVAPTVLAACTGAPFQGTCNDCVVECHDTYNGPGRQESLQRASCQFACLAFCDDCD</sequence>
<dbReference type="HOGENOM" id="CLU_2793834_0_0_1"/>
<name>A0A010QZL0_9PEZI</name>
<keyword evidence="3" id="KW-1185">Reference proteome</keyword>
<dbReference type="OrthoDB" id="4986272at2759"/>
<feature type="signal peptide" evidence="1">
    <location>
        <begin position="1"/>
        <end position="20"/>
    </location>
</feature>
<dbReference type="eggNOG" id="ENOG502T7E4">
    <property type="taxonomic scope" value="Eukaryota"/>
</dbReference>
<dbReference type="AlphaFoldDB" id="A0A010QZL0"/>
<feature type="chain" id="PRO_5001456494" evidence="1">
    <location>
        <begin position="21"/>
        <end position="68"/>
    </location>
</feature>